<reference evidence="2" key="1">
    <citation type="submission" date="2021-01" db="EMBL/GenBank/DDBJ databases">
        <authorList>
            <consortium name="Genoscope - CEA"/>
            <person name="William W."/>
        </authorList>
    </citation>
    <scope>NUCLEOTIDE SEQUENCE</scope>
</reference>
<dbReference type="AlphaFoldDB" id="A0A8S1KK75"/>
<feature type="chain" id="PRO_5035850231" evidence="1">
    <location>
        <begin position="17"/>
        <end position="106"/>
    </location>
</feature>
<dbReference type="OMA" id="IMQSSEY"/>
<protein>
    <submittedName>
        <fullName evidence="2">Uncharacterized protein</fullName>
    </submittedName>
</protein>
<organism evidence="2 3">
    <name type="scientific">Paramecium primaurelia</name>
    <dbReference type="NCBI Taxonomy" id="5886"/>
    <lineage>
        <taxon>Eukaryota</taxon>
        <taxon>Sar</taxon>
        <taxon>Alveolata</taxon>
        <taxon>Ciliophora</taxon>
        <taxon>Intramacronucleata</taxon>
        <taxon>Oligohymenophorea</taxon>
        <taxon>Peniculida</taxon>
        <taxon>Parameciidae</taxon>
        <taxon>Paramecium</taxon>
    </lineage>
</organism>
<evidence type="ECO:0000313" key="2">
    <source>
        <dbReference type="EMBL" id="CAD8054781.1"/>
    </source>
</evidence>
<evidence type="ECO:0000256" key="1">
    <source>
        <dbReference type="SAM" id="SignalP"/>
    </source>
</evidence>
<keyword evidence="1" id="KW-0732">Signal</keyword>
<evidence type="ECO:0000313" key="3">
    <source>
        <dbReference type="Proteomes" id="UP000688137"/>
    </source>
</evidence>
<dbReference type="EMBL" id="CAJJDM010000020">
    <property type="protein sequence ID" value="CAD8054781.1"/>
    <property type="molecule type" value="Genomic_DNA"/>
</dbReference>
<dbReference type="Proteomes" id="UP000688137">
    <property type="component" value="Unassembled WGS sequence"/>
</dbReference>
<gene>
    <name evidence="2" type="ORF">PPRIM_AZ9-3.1.T0220204</name>
</gene>
<sequence>MKLLIFLACLMQGMNSNQEVDYANCLWNNCLEIRDKCGQACAVTAEVVYIMQSSEYCLTGSDRVLYYKTCAGLIANATTGDVQSYYRCLEKCFSAIIGIGILLYMF</sequence>
<feature type="signal peptide" evidence="1">
    <location>
        <begin position="1"/>
        <end position="16"/>
    </location>
</feature>
<accession>A0A8S1KK75</accession>
<keyword evidence="3" id="KW-1185">Reference proteome</keyword>
<proteinExistence type="predicted"/>
<name>A0A8S1KK75_PARPR</name>
<comment type="caution">
    <text evidence="2">The sequence shown here is derived from an EMBL/GenBank/DDBJ whole genome shotgun (WGS) entry which is preliminary data.</text>
</comment>